<keyword evidence="3 4" id="KW-0408">Iron</keyword>
<organism evidence="7">
    <name type="scientific">Oceanithermus profundus</name>
    <dbReference type="NCBI Taxonomy" id="187137"/>
    <lineage>
        <taxon>Bacteria</taxon>
        <taxon>Thermotogati</taxon>
        <taxon>Deinococcota</taxon>
        <taxon>Deinococci</taxon>
        <taxon>Thermales</taxon>
        <taxon>Thermaceae</taxon>
        <taxon>Oceanithermus</taxon>
    </lineage>
</organism>
<evidence type="ECO:0000256" key="1">
    <source>
        <dbReference type="ARBA" id="ARBA00022617"/>
    </source>
</evidence>
<dbReference type="PROSITE" id="PS51007">
    <property type="entry name" value="CYTC"/>
    <property type="match status" value="1"/>
</dbReference>
<dbReference type="Proteomes" id="UP000885759">
    <property type="component" value="Unassembled WGS sequence"/>
</dbReference>
<dbReference type="EMBL" id="DRPZ01000090">
    <property type="protein sequence ID" value="HGY09082.1"/>
    <property type="molecule type" value="Genomic_DNA"/>
</dbReference>
<evidence type="ECO:0000256" key="2">
    <source>
        <dbReference type="ARBA" id="ARBA00022723"/>
    </source>
</evidence>
<dbReference type="NCBIfam" id="TIGR04485">
    <property type="entry name" value="thiosulf_SoxX"/>
    <property type="match status" value="1"/>
</dbReference>
<evidence type="ECO:0000256" key="5">
    <source>
        <dbReference type="SAM" id="SignalP"/>
    </source>
</evidence>
<evidence type="ECO:0000256" key="4">
    <source>
        <dbReference type="PROSITE-ProRule" id="PRU00433"/>
    </source>
</evidence>
<keyword evidence="2 4" id="KW-0479">Metal-binding</keyword>
<feature type="chain" id="PRO_5027961826" evidence="5">
    <location>
        <begin position="17"/>
        <end position="182"/>
    </location>
</feature>
<name>A0A7C4VJY4_9DEIN</name>
<dbReference type="InterPro" id="IPR030999">
    <property type="entry name" value="Thiosulf_SoxX"/>
</dbReference>
<keyword evidence="5" id="KW-0732">Signal</keyword>
<gene>
    <name evidence="7" type="primary">soxX</name>
    <name evidence="7" type="ORF">ENK37_03360</name>
</gene>
<dbReference type="AlphaFoldDB" id="A0A7C4VJY4"/>
<evidence type="ECO:0000259" key="6">
    <source>
        <dbReference type="PROSITE" id="PS51007"/>
    </source>
</evidence>
<proteinExistence type="predicted"/>
<dbReference type="GO" id="GO:0046872">
    <property type="term" value="F:metal ion binding"/>
    <property type="evidence" value="ECO:0007669"/>
    <property type="project" value="UniProtKB-KW"/>
</dbReference>
<dbReference type="InterPro" id="IPR036909">
    <property type="entry name" value="Cyt_c-like_dom_sf"/>
</dbReference>
<dbReference type="GO" id="GO:0020037">
    <property type="term" value="F:heme binding"/>
    <property type="evidence" value="ECO:0007669"/>
    <property type="project" value="InterPro"/>
</dbReference>
<dbReference type="Pfam" id="PF00034">
    <property type="entry name" value="Cytochrom_C"/>
    <property type="match status" value="1"/>
</dbReference>
<accession>A0A7C4VJY4</accession>
<evidence type="ECO:0000256" key="3">
    <source>
        <dbReference type="ARBA" id="ARBA00023004"/>
    </source>
</evidence>
<dbReference type="Gene3D" id="1.10.760.10">
    <property type="entry name" value="Cytochrome c-like domain"/>
    <property type="match status" value="1"/>
</dbReference>
<feature type="signal peptide" evidence="5">
    <location>
        <begin position="1"/>
        <end position="16"/>
    </location>
</feature>
<dbReference type="SUPFAM" id="SSF46626">
    <property type="entry name" value="Cytochrome c"/>
    <property type="match status" value="1"/>
</dbReference>
<reference evidence="7" key="1">
    <citation type="journal article" date="2020" name="mSystems">
        <title>Genome- and Community-Level Interaction Insights into Carbon Utilization and Element Cycling Functions of Hydrothermarchaeota in Hydrothermal Sediment.</title>
        <authorList>
            <person name="Zhou Z."/>
            <person name="Liu Y."/>
            <person name="Xu W."/>
            <person name="Pan J."/>
            <person name="Luo Z.H."/>
            <person name="Li M."/>
        </authorList>
    </citation>
    <scope>NUCLEOTIDE SEQUENCE [LARGE SCALE GENOMIC DNA]</scope>
    <source>
        <strain evidence="7">HyVt-570</strain>
    </source>
</reference>
<sequence>MKRALLFVLLAALALAVDDATMKKVIGSGGPDFAAAMQQDPSEALCSEFPQGLPADRVGGFVEAERAKVNYTQPLAGDWKRGREVFVTPAKGNCYACHAGEPGEAAFGDVGPPLTNFGLRGQGEGIVKYTYEKIYNAWITVPCSTMPRYGVNGRLTAQEISDLVAYLTSPESPINPAVKGGK</sequence>
<keyword evidence="1 4" id="KW-0349">Heme</keyword>
<dbReference type="GO" id="GO:0009055">
    <property type="term" value="F:electron transfer activity"/>
    <property type="evidence" value="ECO:0007669"/>
    <property type="project" value="InterPro"/>
</dbReference>
<evidence type="ECO:0000313" key="7">
    <source>
        <dbReference type="EMBL" id="HGY09082.1"/>
    </source>
</evidence>
<comment type="caution">
    <text evidence="7">The sequence shown here is derived from an EMBL/GenBank/DDBJ whole genome shotgun (WGS) entry which is preliminary data.</text>
</comment>
<dbReference type="InterPro" id="IPR009056">
    <property type="entry name" value="Cyt_c-like_dom"/>
</dbReference>
<protein>
    <submittedName>
        <fullName evidence="7">Sulfur oxidation c-type cytochrome SoxX</fullName>
    </submittedName>
</protein>
<feature type="domain" description="Cytochrome c" evidence="6">
    <location>
        <begin position="77"/>
        <end position="171"/>
    </location>
</feature>